<dbReference type="GO" id="GO:0003824">
    <property type="term" value="F:catalytic activity"/>
    <property type="evidence" value="ECO:0007669"/>
    <property type="project" value="InterPro"/>
</dbReference>
<evidence type="ECO:0000313" key="3">
    <source>
        <dbReference type="EMBL" id="MBA2853948.1"/>
    </source>
</evidence>
<accession>A0A2L1C9D1</accession>
<dbReference type="Proteomes" id="UP000239462">
    <property type="component" value="Chromosome"/>
</dbReference>
<dbReference type="EMBL" id="JACDUP010000002">
    <property type="protein sequence ID" value="MBA2868934.1"/>
    <property type="molecule type" value="Genomic_DNA"/>
</dbReference>
<dbReference type="Proteomes" id="UP000522365">
    <property type="component" value="Unassembled WGS sequence"/>
</dbReference>
<proteinExistence type="predicted"/>
<reference evidence="7 9" key="3">
    <citation type="submission" date="2020-07" db="EMBL/GenBank/DDBJ databases">
        <title>Genomic Encyclopedia of Type Strains, Phase IV (KMG-V): Genome sequencing to study the core and pangenomes of soil and plant-associated prokaryotes.</title>
        <authorList>
            <person name="Whitman W."/>
        </authorList>
    </citation>
    <scope>NUCLEOTIDE SEQUENCE [LARGE SCALE GENOMIC DNA]</scope>
    <source>
        <strain evidence="5 8">C11</strain>
        <strain evidence="4 9">C14</strain>
        <strain evidence="3 7">S1</strain>
    </source>
</reference>
<evidence type="ECO:0000313" key="8">
    <source>
        <dbReference type="Proteomes" id="UP000536195"/>
    </source>
</evidence>
<dbReference type="Gene3D" id="3.60.10.10">
    <property type="entry name" value="Endonuclease/exonuclease/phosphatase"/>
    <property type="match status" value="1"/>
</dbReference>
<dbReference type="Pfam" id="PF03372">
    <property type="entry name" value="Exo_endo_phos"/>
    <property type="match status" value="1"/>
</dbReference>
<dbReference type="EMBL" id="JACHEC010000002">
    <property type="protein sequence ID" value="MBB6401590.1"/>
    <property type="molecule type" value="Genomic_DNA"/>
</dbReference>
<gene>
    <name evidence="3" type="ORF">HNP89_001926</name>
    <name evidence="5" type="ORF">HNP92_000895</name>
    <name evidence="4" type="ORF">HNP95_001113</name>
    <name evidence="2" type="ORF">MMJJ_05480</name>
</gene>
<protein>
    <submittedName>
        <fullName evidence="3">Cytolethal distending toxin subunit B</fullName>
    </submittedName>
</protein>
<organism evidence="2 6">
    <name type="scientific">Methanococcus maripaludis</name>
    <name type="common">Methanococcus deltae</name>
    <dbReference type="NCBI Taxonomy" id="39152"/>
    <lineage>
        <taxon>Archaea</taxon>
        <taxon>Methanobacteriati</taxon>
        <taxon>Methanobacteriota</taxon>
        <taxon>Methanomada group</taxon>
        <taxon>Methanococci</taxon>
        <taxon>Methanococcales</taxon>
        <taxon>Methanococcaceae</taxon>
        <taxon>Methanococcus</taxon>
    </lineage>
</organism>
<reference evidence="2" key="2">
    <citation type="submission" date="2018-02" db="EMBL/GenBank/DDBJ databases">
        <title>Complete genome sequence of the Methanococcus maripaludis type strain JJ (DSM 2067), a model for selenoprotein synthesis in Archaea.</title>
        <authorList>
            <person name="Poehlein A."/>
            <person name="Heym D."/>
            <person name="Quitzke V."/>
            <person name="Fersch J."/>
            <person name="Daniel R."/>
            <person name="Rother M."/>
        </authorList>
    </citation>
    <scope>NUCLEOTIDE SEQUENCE [LARGE SCALE GENOMIC DNA]</scope>
    <source>
        <strain evidence="2">DSM 2067</strain>
    </source>
</reference>
<dbReference type="InterPro" id="IPR036691">
    <property type="entry name" value="Endo/exonu/phosph_ase_sf"/>
</dbReference>
<feature type="domain" description="Endonuclease/exonuclease/phosphatase" evidence="1">
    <location>
        <begin position="5"/>
        <end position="167"/>
    </location>
</feature>
<dbReference type="Proteomes" id="UP000536195">
    <property type="component" value="Unassembled WGS sequence"/>
</dbReference>
<dbReference type="InterPro" id="IPR003539">
    <property type="entry name" value="CD_toxinB"/>
</dbReference>
<dbReference type="RefSeq" id="WP_104837580.1">
    <property type="nucleotide sequence ID" value="NZ_CP026606.1"/>
</dbReference>
<dbReference type="EMBL" id="JACDUK010000005">
    <property type="protein sequence ID" value="MBA2853948.1"/>
    <property type="molecule type" value="Genomic_DNA"/>
</dbReference>
<evidence type="ECO:0000259" key="1">
    <source>
        <dbReference type="Pfam" id="PF03372"/>
    </source>
</evidence>
<evidence type="ECO:0000313" key="5">
    <source>
        <dbReference type="EMBL" id="MBB6401590.1"/>
    </source>
</evidence>
<dbReference type="PRINTS" id="PR01388">
    <property type="entry name" value="CDTOXINB"/>
</dbReference>
<evidence type="ECO:0000313" key="6">
    <source>
        <dbReference type="Proteomes" id="UP000239462"/>
    </source>
</evidence>
<dbReference type="GeneID" id="36101641"/>
<reference evidence="6" key="1">
    <citation type="journal article" date="2018" name="Genome Announc.">
        <title>Complete Genome Sequence of the Methanococcus maripaludis Type Strain JJ (DSM 2067), a Model for Selenoprotein Synthesis in Archaea.</title>
        <authorList>
            <person name="Poehlein A."/>
            <person name="Heym D."/>
            <person name="Quitzke V."/>
            <person name="Fersch J."/>
            <person name="Daniel R."/>
            <person name="Rother M."/>
        </authorList>
    </citation>
    <scope>NUCLEOTIDE SEQUENCE [LARGE SCALE GENOMIC DNA]</scope>
    <source>
        <strain evidence="6">DSM 2067</strain>
    </source>
</reference>
<dbReference type="Proteomes" id="UP000571751">
    <property type="component" value="Unassembled WGS sequence"/>
</dbReference>
<dbReference type="KEGG" id="mmad:MMJJ_05480"/>
<evidence type="ECO:0000313" key="9">
    <source>
        <dbReference type="Proteomes" id="UP000571751"/>
    </source>
</evidence>
<sequence length="223" mass="25283">MVRVITWNMQGACHSTEGKWRVDIPILMDMADICCLQECGTLPSTAILHTDYICDYEDFKLYTWNLGTWDRPNIYYILHYYWDAGANRCNLAIITKEKPKKAHIVTNGTWYEGRPSIGILYNGMNYFTIHASAGSRGGDAAKMLDDIDGFIDPGENWFAAGDFNREPYDLIISYTKCPANGNTHPAIHPEKMLDYGVLKEGDSVTGTVVSDYRSDHYPVLFEL</sequence>
<dbReference type="EMBL" id="CP026606">
    <property type="protein sequence ID" value="AVB75965.1"/>
    <property type="molecule type" value="Genomic_DNA"/>
</dbReference>
<evidence type="ECO:0000313" key="2">
    <source>
        <dbReference type="EMBL" id="AVB75965.1"/>
    </source>
</evidence>
<dbReference type="AlphaFoldDB" id="A0A2L1C9D1"/>
<dbReference type="InterPro" id="IPR005135">
    <property type="entry name" value="Endo/exonuclease/phosphatase"/>
</dbReference>
<name>A0A2L1C9D1_METMI</name>
<dbReference type="SUPFAM" id="SSF56219">
    <property type="entry name" value="DNase I-like"/>
    <property type="match status" value="1"/>
</dbReference>
<evidence type="ECO:0000313" key="7">
    <source>
        <dbReference type="Proteomes" id="UP000522365"/>
    </source>
</evidence>
<evidence type="ECO:0000313" key="4">
    <source>
        <dbReference type="EMBL" id="MBA2868934.1"/>
    </source>
</evidence>